<accession>A0A069PQ37</accession>
<organism evidence="1 2">
    <name type="scientific">Caballeronia glathei</name>
    <dbReference type="NCBI Taxonomy" id="60547"/>
    <lineage>
        <taxon>Bacteria</taxon>
        <taxon>Pseudomonadati</taxon>
        <taxon>Pseudomonadota</taxon>
        <taxon>Betaproteobacteria</taxon>
        <taxon>Burkholderiales</taxon>
        <taxon>Burkholderiaceae</taxon>
        <taxon>Caballeronia</taxon>
    </lineage>
</organism>
<proteinExistence type="predicted"/>
<sequence>MSKRTASEQLTETDVAGRVAGLPEGARIGSSPHYGAYIKPGVLLFENRDARSRSAGAFP</sequence>
<dbReference type="EMBL" id="JFHC01000013">
    <property type="protein sequence ID" value="KDR42818.1"/>
    <property type="molecule type" value="Genomic_DNA"/>
</dbReference>
<evidence type="ECO:0000313" key="1">
    <source>
        <dbReference type="EMBL" id="KDR42818.1"/>
    </source>
</evidence>
<dbReference type="Proteomes" id="UP000027466">
    <property type="component" value="Unassembled WGS sequence"/>
</dbReference>
<keyword evidence="2" id="KW-1185">Reference proteome</keyword>
<evidence type="ECO:0000313" key="2">
    <source>
        <dbReference type="Proteomes" id="UP000027466"/>
    </source>
</evidence>
<protein>
    <submittedName>
        <fullName evidence="1">Uncharacterized protein</fullName>
    </submittedName>
</protein>
<comment type="caution">
    <text evidence="1">The sequence shown here is derived from an EMBL/GenBank/DDBJ whole genome shotgun (WGS) entry which is preliminary data.</text>
</comment>
<reference evidence="1 2" key="1">
    <citation type="submission" date="2014-03" db="EMBL/GenBank/DDBJ databases">
        <title>Draft Genome Sequences of Four Burkholderia Strains.</title>
        <authorList>
            <person name="Liu X.Y."/>
            <person name="Li C.X."/>
            <person name="Xu J.H."/>
        </authorList>
    </citation>
    <scope>NUCLEOTIDE SEQUENCE [LARGE SCALE GENOMIC DNA]</scope>
    <source>
        <strain evidence="1 2">DSM 50014</strain>
    </source>
</reference>
<dbReference type="AlphaFoldDB" id="A0A069PQ37"/>
<name>A0A069PQ37_9BURK</name>
<gene>
    <name evidence="1" type="ORF">BG61_06235</name>
</gene>